<gene>
    <name evidence="1" type="ORF">N7541_000925</name>
</gene>
<dbReference type="AlphaFoldDB" id="A0A9W9V452"/>
<name>A0A9W9V452_PENBR</name>
<accession>A0A9W9V452</accession>
<organism evidence="1 2">
    <name type="scientific">Penicillium brevicompactum</name>
    <dbReference type="NCBI Taxonomy" id="5074"/>
    <lineage>
        <taxon>Eukaryota</taxon>
        <taxon>Fungi</taxon>
        <taxon>Dikarya</taxon>
        <taxon>Ascomycota</taxon>
        <taxon>Pezizomycotina</taxon>
        <taxon>Eurotiomycetes</taxon>
        <taxon>Eurotiomycetidae</taxon>
        <taxon>Eurotiales</taxon>
        <taxon>Aspergillaceae</taxon>
        <taxon>Penicillium</taxon>
    </lineage>
</organism>
<comment type="caution">
    <text evidence="1">The sequence shown here is derived from an EMBL/GenBank/DDBJ whole genome shotgun (WGS) entry which is preliminary data.</text>
</comment>
<dbReference type="EMBL" id="JAPZBR010000001">
    <property type="protein sequence ID" value="KAJ5366984.1"/>
    <property type="molecule type" value="Genomic_DNA"/>
</dbReference>
<keyword evidence="2" id="KW-1185">Reference proteome</keyword>
<proteinExistence type="predicted"/>
<evidence type="ECO:0000313" key="1">
    <source>
        <dbReference type="EMBL" id="KAJ5366984.1"/>
    </source>
</evidence>
<reference evidence="1" key="2">
    <citation type="journal article" date="2023" name="IMA Fungus">
        <title>Comparative genomic study of the Penicillium genus elucidates a diverse pangenome and 15 lateral gene transfer events.</title>
        <authorList>
            <person name="Petersen C."/>
            <person name="Sorensen T."/>
            <person name="Nielsen M.R."/>
            <person name="Sondergaard T.E."/>
            <person name="Sorensen J.L."/>
            <person name="Fitzpatrick D.A."/>
            <person name="Frisvad J.C."/>
            <person name="Nielsen K.L."/>
        </authorList>
    </citation>
    <scope>NUCLEOTIDE SEQUENCE</scope>
    <source>
        <strain evidence="1">IBT 35675</strain>
    </source>
</reference>
<dbReference type="Proteomes" id="UP001148299">
    <property type="component" value="Unassembled WGS sequence"/>
</dbReference>
<reference evidence="1" key="1">
    <citation type="submission" date="2022-12" db="EMBL/GenBank/DDBJ databases">
        <authorList>
            <person name="Petersen C."/>
        </authorList>
    </citation>
    <scope>NUCLEOTIDE SEQUENCE</scope>
    <source>
        <strain evidence="1">IBT 35675</strain>
    </source>
</reference>
<sequence length="203" mass="22821">MSSSHPDAAFATNFPTTTLDILARDLSTSLSRATRHALYDKVAVLALHWVNDDRGVDLVESELLHLFERVYRFNVQTYVIPLVTTQLDFIKFLDGWLKENQGERALRIIIYSGHARAGRTKNTEWFLAGRTDRYGNLYGPRLNWWLIRGTLNTYPGETCHIFDCCSGRSLALGTHGVGELIASLWVGGLCYRGARFVLDAGLA</sequence>
<protein>
    <submittedName>
        <fullName evidence="1">Uncharacterized protein</fullName>
    </submittedName>
</protein>
<evidence type="ECO:0000313" key="2">
    <source>
        <dbReference type="Proteomes" id="UP001148299"/>
    </source>
</evidence>